<dbReference type="EMBL" id="CP023036">
    <property type="protein sequence ID" value="AXY22409.1"/>
    <property type="molecule type" value="Genomic_DNA"/>
</dbReference>
<name>A0A347WC16_9PROT</name>
<accession>A0A347WC16</accession>
<evidence type="ECO:0000313" key="2">
    <source>
        <dbReference type="Proteomes" id="UP000264120"/>
    </source>
</evidence>
<protein>
    <submittedName>
        <fullName evidence="1">Uncharacterized protein</fullName>
    </submittedName>
</protein>
<proteinExistence type="predicted"/>
<dbReference type="RefSeq" id="WP_118962859.1">
    <property type="nucleotide sequence ID" value="NZ_CP023036.1"/>
</dbReference>
<keyword evidence="2" id="KW-1185">Reference proteome</keyword>
<dbReference type="KEGG" id="ksc:CD178_01642"/>
<sequence length="183" mass="20848">MNVLDEDELVFGNERTAEDLAADMRRALANLQWTPVDLADRMVSLGDYRSRKTILRGINRALDGEVKVSGELLALVHQMVRFKRRLLNNYGDVVWTELDDGSHTARIEDFIVTLVPKSKGRWQVNLTHSSGYSPQWPRWQESLVAAKNMAFVTLDNAQNWLLELEEQQTREASSLASLCTFPS</sequence>
<gene>
    <name evidence="1" type="ORF">CD178_01642</name>
</gene>
<reference evidence="1 2" key="1">
    <citation type="submission" date="2017-08" db="EMBL/GenBank/DDBJ databases">
        <title>Complete genome sequence of Gluconacetobacter saccharivorans CV1 isolated from Fermented Vinegar.</title>
        <authorList>
            <person name="Kim S.-Y."/>
        </authorList>
    </citation>
    <scope>NUCLEOTIDE SEQUENCE [LARGE SCALE GENOMIC DNA]</scope>
    <source>
        <strain evidence="1 2">CV1</strain>
    </source>
</reference>
<evidence type="ECO:0000313" key="1">
    <source>
        <dbReference type="EMBL" id="AXY22409.1"/>
    </source>
</evidence>
<dbReference type="AlphaFoldDB" id="A0A347WC16"/>
<organism evidence="1 2">
    <name type="scientific">Komagataeibacter saccharivorans</name>
    <dbReference type="NCBI Taxonomy" id="265959"/>
    <lineage>
        <taxon>Bacteria</taxon>
        <taxon>Pseudomonadati</taxon>
        <taxon>Pseudomonadota</taxon>
        <taxon>Alphaproteobacteria</taxon>
        <taxon>Acetobacterales</taxon>
        <taxon>Acetobacteraceae</taxon>
        <taxon>Komagataeibacter</taxon>
    </lineage>
</organism>
<dbReference type="OrthoDB" id="9554079at2"/>
<dbReference type="Proteomes" id="UP000264120">
    <property type="component" value="Chromosome"/>
</dbReference>